<accession>A0A550C3R8</accession>
<dbReference type="PANTHER" id="PTHR42748">
    <property type="entry name" value="NITROGEN METABOLITE REPRESSION PROTEIN NMRA FAMILY MEMBER"/>
    <property type="match status" value="1"/>
</dbReference>
<evidence type="ECO:0000313" key="4">
    <source>
        <dbReference type="EMBL" id="TRM59445.1"/>
    </source>
</evidence>
<reference evidence="4 5" key="1">
    <citation type="journal article" date="2019" name="New Phytol.">
        <title>Comparative genomics reveals unique wood-decay strategies and fruiting body development in the Schizophyllaceae.</title>
        <authorList>
            <person name="Almasi E."/>
            <person name="Sahu N."/>
            <person name="Krizsan K."/>
            <person name="Balint B."/>
            <person name="Kovacs G.M."/>
            <person name="Kiss B."/>
            <person name="Cseklye J."/>
            <person name="Drula E."/>
            <person name="Henrissat B."/>
            <person name="Nagy I."/>
            <person name="Chovatia M."/>
            <person name="Adam C."/>
            <person name="LaButti K."/>
            <person name="Lipzen A."/>
            <person name="Riley R."/>
            <person name="Grigoriev I.V."/>
            <person name="Nagy L.G."/>
        </authorList>
    </citation>
    <scope>NUCLEOTIDE SEQUENCE [LARGE SCALE GENOMIC DNA]</scope>
    <source>
        <strain evidence="4 5">NL-1724</strain>
    </source>
</reference>
<proteinExistence type="inferred from homology"/>
<evidence type="ECO:0000256" key="2">
    <source>
        <dbReference type="ARBA" id="ARBA00022857"/>
    </source>
</evidence>
<organism evidence="4 5">
    <name type="scientific">Schizophyllum amplum</name>
    <dbReference type="NCBI Taxonomy" id="97359"/>
    <lineage>
        <taxon>Eukaryota</taxon>
        <taxon>Fungi</taxon>
        <taxon>Dikarya</taxon>
        <taxon>Basidiomycota</taxon>
        <taxon>Agaricomycotina</taxon>
        <taxon>Agaricomycetes</taxon>
        <taxon>Agaricomycetidae</taxon>
        <taxon>Agaricales</taxon>
        <taxon>Schizophyllaceae</taxon>
        <taxon>Schizophyllum</taxon>
    </lineage>
</organism>
<dbReference type="OrthoDB" id="419598at2759"/>
<dbReference type="InterPro" id="IPR008030">
    <property type="entry name" value="NmrA-like"/>
</dbReference>
<evidence type="ECO:0000313" key="5">
    <source>
        <dbReference type="Proteomes" id="UP000320762"/>
    </source>
</evidence>
<keyword evidence="2" id="KW-0521">NADP</keyword>
<evidence type="ECO:0000259" key="3">
    <source>
        <dbReference type="Pfam" id="PF05368"/>
    </source>
</evidence>
<name>A0A550C3R8_9AGAR</name>
<dbReference type="InterPro" id="IPR036291">
    <property type="entry name" value="NAD(P)-bd_dom_sf"/>
</dbReference>
<gene>
    <name evidence="4" type="ORF">BD626DRAFT_154914</name>
</gene>
<dbReference type="InterPro" id="IPR051164">
    <property type="entry name" value="NmrA-like_oxidored"/>
</dbReference>
<protein>
    <recommendedName>
        <fullName evidence="3">NmrA-like domain-containing protein</fullName>
    </recommendedName>
</protein>
<dbReference type="Proteomes" id="UP000320762">
    <property type="component" value="Unassembled WGS sequence"/>
</dbReference>
<evidence type="ECO:0000256" key="1">
    <source>
        <dbReference type="ARBA" id="ARBA00006328"/>
    </source>
</evidence>
<sequence>MATRIAAVFGATGQQGSSVVHALLKDGTFMPRAVTRDVNSKSARALAKLGAEVVSADLGGDKEAVKKAVTGAEVVFLVTIPFKAALPEDVQGINVIDARKDPEVPRGIWCRLRVPRYRLFFENILTPFPGLPFEKSDDGYVWNTYAQPGSDTAVHTWASRDLGPAVVALFTQYTTRSSEIVGQTFVLASARTSFEGFTAELSKGLGKPVYHKHGGIAGVLPVDEMIYSVAEFPWYAGVAIPDPRLEKLGVKTGTIEEFGRTVLKSHLGE</sequence>
<comment type="similarity">
    <text evidence="1">Belongs to the NmrA-type oxidoreductase family.</text>
</comment>
<dbReference type="Gene3D" id="3.40.50.720">
    <property type="entry name" value="NAD(P)-binding Rossmann-like Domain"/>
    <property type="match status" value="2"/>
</dbReference>
<dbReference type="PANTHER" id="PTHR42748:SF7">
    <property type="entry name" value="NMRA LIKE REDOX SENSOR 1-RELATED"/>
    <property type="match status" value="1"/>
</dbReference>
<dbReference type="STRING" id="97359.A0A550C3R8"/>
<feature type="domain" description="NmrA-like" evidence="3">
    <location>
        <begin position="7"/>
        <end position="112"/>
    </location>
</feature>
<dbReference type="Pfam" id="PF05368">
    <property type="entry name" value="NmrA"/>
    <property type="match status" value="1"/>
</dbReference>
<keyword evidence="5" id="KW-1185">Reference proteome</keyword>
<comment type="caution">
    <text evidence="4">The sequence shown here is derived from an EMBL/GenBank/DDBJ whole genome shotgun (WGS) entry which is preliminary data.</text>
</comment>
<dbReference type="EMBL" id="VDMD01000028">
    <property type="protein sequence ID" value="TRM59445.1"/>
    <property type="molecule type" value="Genomic_DNA"/>
</dbReference>
<dbReference type="AlphaFoldDB" id="A0A550C3R8"/>
<dbReference type="SUPFAM" id="SSF51735">
    <property type="entry name" value="NAD(P)-binding Rossmann-fold domains"/>
    <property type="match status" value="1"/>
</dbReference>